<name>A0ABV0EJR4_9ENTE</name>
<reference evidence="1 2" key="1">
    <citation type="submission" date="2024-02" db="EMBL/GenBank/DDBJ databases">
        <title>The Genome Sequence of Enterococcus sp. DIV0159.</title>
        <authorList>
            <person name="Earl A."/>
            <person name="Manson A."/>
            <person name="Gilmore M."/>
            <person name="Sanders J."/>
            <person name="Shea T."/>
            <person name="Howe W."/>
            <person name="Livny J."/>
            <person name="Cuomo C."/>
            <person name="Neafsey D."/>
            <person name="Birren B."/>
        </authorList>
    </citation>
    <scope>NUCLEOTIDE SEQUENCE [LARGE SCALE GENOMIC DNA]</scope>
    <source>
        <strain evidence="1 2">665A</strain>
    </source>
</reference>
<comment type="caution">
    <text evidence="1">The sequence shown here is derived from an EMBL/GenBank/DDBJ whole genome shotgun (WGS) entry which is preliminary data.</text>
</comment>
<sequence>MVYLLLLILGLIVLVQSYLLFSLMKDQRDLQGKVNRLLRKQPRSATTVGKTPIERGRTR</sequence>
<evidence type="ECO:0000313" key="1">
    <source>
        <dbReference type="EMBL" id="MEO1768821.1"/>
    </source>
</evidence>
<dbReference type="Proteomes" id="UP000664357">
    <property type="component" value="Unassembled WGS sequence"/>
</dbReference>
<organism evidence="1 2">
    <name type="scientific">Candidatus Enterococcus ferrettii</name>
    <dbReference type="NCBI Taxonomy" id="2815324"/>
    <lineage>
        <taxon>Bacteria</taxon>
        <taxon>Bacillati</taxon>
        <taxon>Bacillota</taxon>
        <taxon>Bacilli</taxon>
        <taxon>Lactobacillales</taxon>
        <taxon>Enterococcaceae</taxon>
        <taxon>Enterococcus</taxon>
    </lineage>
</organism>
<keyword evidence="2" id="KW-1185">Reference proteome</keyword>
<gene>
    <name evidence="1" type="ORF">JZO67_000760</name>
</gene>
<proteinExistence type="predicted"/>
<protein>
    <submittedName>
        <fullName evidence="1">Uncharacterized protein</fullName>
    </submittedName>
</protein>
<evidence type="ECO:0000313" key="2">
    <source>
        <dbReference type="Proteomes" id="UP000664357"/>
    </source>
</evidence>
<accession>A0ABV0EJR4</accession>
<dbReference type="EMBL" id="JAFREL020000001">
    <property type="protein sequence ID" value="MEO1768821.1"/>
    <property type="molecule type" value="Genomic_DNA"/>
</dbReference>